<proteinExistence type="predicted"/>
<organism evidence="1 2">
    <name type="scientific">Knufia fluminis</name>
    <dbReference type="NCBI Taxonomy" id="191047"/>
    <lineage>
        <taxon>Eukaryota</taxon>
        <taxon>Fungi</taxon>
        <taxon>Dikarya</taxon>
        <taxon>Ascomycota</taxon>
        <taxon>Pezizomycotina</taxon>
        <taxon>Eurotiomycetes</taxon>
        <taxon>Chaetothyriomycetidae</taxon>
        <taxon>Chaetothyriales</taxon>
        <taxon>Trichomeriaceae</taxon>
        <taxon>Knufia</taxon>
    </lineage>
</organism>
<protein>
    <submittedName>
        <fullName evidence="1">Uncharacterized protein</fullName>
    </submittedName>
</protein>
<evidence type="ECO:0000313" key="1">
    <source>
        <dbReference type="EMBL" id="KAK5950836.1"/>
    </source>
</evidence>
<keyword evidence="2" id="KW-1185">Reference proteome</keyword>
<reference evidence="1 2" key="1">
    <citation type="submission" date="2022-12" db="EMBL/GenBank/DDBJ databases">
        <title>Genomic features and morphological characterization of a novel Knufia sp. strain isolated from spacecraft assembly facility.</title>
        <authorList>
            <person name="Teixeira M."/>
            <person name="Chander A.M."/>
            <person name="Stajich J.E."/>
            <person name="Venkateswaran K."/>
        </authorList>
    </citation>
    <scope>NUCLEOTIDE SEQUENCE [LARGE SCALE GENOMIC DNA]</scope>
    <source>
        <strain evidence="1 2">FJI-L2-BK-P2</strain>
    </source>
</reference>
<accession>A0AAN8ENQ9</accession>
<sequence length="115" mass="12446">MSCSELVRLEPLAVRVVVDVGTTDVGMMELDGVVSEFCVADLDLVRIVASGSSAKTSVASTVLVFSVEVVRLDVVEKLEDSWELVNEDVELDEVDRLVSTAEDDVKDAFVSHGQM</sequence>
<dbReference type="EMBL" id="JAKLMC020000024">
    <property type="protein sequence ID" value="KAK5950836.1"/>
    <property type="molecule type" value="Genomic_DNA"/>
</dbReference>
<gene>
    <name evidence="1" type="ORF">OHC33_008219</name>
</gene>
<name>A0AAN8ENQ9_9EURO</name>
<comment type="caution">
    <text evidence="1">The sequence shown here is derived from an EMBL/GenBank/DDBJ whole genome shotgun (WGS) entry which is preliminary data.</text>
</comment>
<evidence type="ECO:0000313" key="2">
    <source>
        <dbReference type="Proteomes" id="UP001316803"/>
    </source>
</evidence>
<dbReference type="Proteomes" id="UP001316803">
    <property type="component" value="Unassembled WGS sequence"/>
</dbReference>
<dbReference type="AlphaFoldDB" id="A0AAN8ENQ9"/>